<feature type="transmembrane region" description="Helical" evidence="7">
    <location>
        <begin position="34"/>
        <end position="54"/>
    </location>
</feature>
<keyword evidence="4 7" id="KW-0812">Transmembrane</keyword>
<comment type="subcellular location">
    <subcellularLocation>
        <location evidence="1">Cell membrane</location>
        <topology evidence="1">Multi-pass membrane protein</topology>
    </subcellularLocation>
</comment>
<dbReference type="Proteomes" id="UP000013243">
    <property type="component" value="Plasmid unnamed1"/>
</dbReference>
<evidence type="ECO:0000256" key="3">
    <source>
        <dbReference type="ARBA" id="ARBA00022475"/>
    </source>
</evidence>
<name>A0A1B1A743_9RHOB</name>
<dbReference type="GeneID" id="31690579"/>
<dbReference type="OrthoDB" id="5382961at2"/>
<feature type="transmembrane region" description="Helical" evidence="7">
    <location>
        <begin position="149"/>
        <end position="171"/>
    </location>
</feature>
<dbReference type="AlphaFoldDB" id="A0A1B1A743"/>
<sequence>MKFAYDLSAAAAAVLGLIVAGLTVWTIVTMPVAQWTSISSIGFLAIMLGGIFSVARNRMNVFATIAALFGALVIGRLFSTMRLEGDGDVPLEALDPLLIAETGPGFPSITYTATALVITLALHFLLITSRNRSGASGTFLQCQVSTAEWGMTALRVYVGLMFIAHFAAHIFGGPIPFSVFVDYFGSIGLPFPSAFVVLAGLIELAVCIGLAFGFMTRIAAVGATVYLFVSVGLGGHYSIGYVWVLPTGGWEFPALWMFATALFAFVGGGTVSLDHWLRPRFAEALGHFRFLIA</sequence>
<accession>A0A1B1A743</accession>
<feature type="transmembrane region" description="Helical" evidence="7">
    <location>
        <begin position="225"/>
        <end position="243"/>
    </location>
</feature>
<feature type="transmembrane region" description="Helical" evidence="7">
    <location>
        <begin position="191"/>
        <end position="213"/>
    </location>
</feature>
<feature type="transmembrane region" description="Helical" evidence="7">
    <location>
        <begin position="61"/>
        <end position="79"/>
    </location>
</feature>
<dbReference type="Pfam" id="PF07681">
    <property type="entry name" value="DoxX"/>
    <property type="match status" value="1"/>
</dbReference>
<keyword evidence="6 7" id="KW-0472">Membrane</keyword>
<evidence type="ECO:0000256" key="4">
    <source>
        <dbReference type="ARBA" id="ARBA00022692"/>
    </source>
</evidence>
<dbReference type="InterPro" id="IPR032808">
    <property type="entry name" value="DoxX"/>
</dbReference>
<reference evidence="8 9" key="1">
    <citation type="journal article" date="2016" name="ISME J.">
        <title>Global occurrence and heterogeneity of the Roseobacter-clade species Ruegeria mobilis.</title>
        <authorList>
            <person name="Sonnenschein E."/>
            <person name="Gram L."/>
        </authorList>
    </citation>
    <scope>NUCLEOTIDE SEQUENCE [LARGE SCALE GENOMIC DNA]</scope>
    <source>
        <strain evidence="8 9">F1926</strain>
        <plasmid evidence="8 9">unnamed1</plasmid>
    </source>
</reference>
<dbReference type="KEGG" id="rmb:K529_016465"/>
<evidence type="ECO:0000256" key="7">
    <source>
        <dbReference type="SAM" id="Phobius"/>
    </source>
</evidence>
<evidence type="ECO:0000313" key="9">
    <source>
        <dbReference type="Proteomes" id="UP000013243"/>
    </source>
</evidence>
<protein>
    <submittedName>
        <fullName evidence="8">Quinol oxidase</fullName>
    </submittedName>
</protein>
<evidence type="ECO:0000256" key="2">
    <source>
        <dbReference type="ARBA" id="ARBA00006679"/>
    </source>
</evidence>
<dbReference type="PANTHER" id="PTHR33452">
    <property type="entry name" value="OXIDOREDUCTASE CATD-RELATED"/>
    <property type="match status" value="1"/>
</dbReference>
<comment type="similarity">
    <text evidence="2">Belongs to the DoxX family.</text>
</comment>
<dbReference type="InterPro" id="IPR051907">
    <property type="entry name" value="DoxX-like_oxidoreductase"/>
</dbReference>
<dbReference type="PANTHER" id="PTHR33452:SF1">
    <property type="entry name" value="INNER MEMBRANE PROTEIN YPHA-RELATED"/>
    <property type="match status" value="1"/>
</dbReference>
<proteinExistence type="inferred from homology"/>
<keyword evidence="5 7" id="KW-1133">Transmembrane helix</keyword>
<evidence type="ECO:0000256" key="5">
    <source>
        <dbReference type="ARBA" id="ARBA00022989"/>
    </source>
</evidence>
<evidence type="ECO:0000313" key="8">
    <source>
        <dbReference type="EMBL" id="ANP42371.1"/>
    </source>
</evidence>
<dbReference type="EMBL" id="CP015231">
    <property type="protein sequence ID" value="ANP42371.1"/>
    <property type="molecule type" value="Genomic_DNA"/>
</dbReference>
<feature type="transmembrane region" description="Helical" evidence="7">
    <location>
        <begin position="108"/>
        <end position="128"/>
    </location>
</feature>
<feature type="transmembrane region" description="Helical" evidence="7">
    <location>
        <begin position="7"/>
        <end position="28"/>
    </location>
</feature>
<organism evidence="8 9">
    <name type="scientific">Tritonibacter mobilis F1926</name>
    <dbReference type="NCBI Taxonomy" id="1265309"/>
    <lineage>
        <taxon>Bacteria</taxon>
        <taxon>Pseudomonadati</taxon>
        <taxon>Pseudomonadota</taxon>
        <taxon>Alphaproteobacteria</taxon>
        <taxon>Rhodobacterales</taxon>
        <taxon>Paracoccaceae</taxon>
        <taxon>Tritonibacter</taxon>
    </lineage>
</organism>
<gene>
    <name evidence="8" type="ORF">K529_016465</name>
</gene>
<keyword evidence="8" id="KW-0614">Plasmid</keyword>
<feature type="transmembrane region" description="Helical" evidence="7">
    <location>
        <begin position="255"/>
        <end position="273"/>
    </location>
</feature>
<evidence type="ECO:0000256" key="6">
    <source>
        <dbReference type="ARBA" id="ARBA00023136"/>
    </source>
</evidence>
<geneLocation type="plasmid" evidence="8 9">
    <name>unnamed1</name>
</geneLocation>
<dbReference type="GO" id="GO:0005886">
    <property type="term" value="C:plasma membrane"/>
    <property type="evidence" value="ECO:0007669"/>
    <property type="project" value="UniProtKB-SubCell"/>
</dbReference>
<evidence type="ECO:0000256" key="1">
    <source>
        <dbReference type="ARBA" id="ARBA00004651"/>
    </source>
</evidence>
<dbReference type="RefSeq" id="WP_005610983.1">
    <property type="nucleotide sequence ID" value="NZ_CP015231.1"/>
</dbReference>
<keyword evidence="3" id="KW-1003">Cell membrane</keyword>